<dbReference type="HOGENOM" id="CLU_1374213_0_0_1"/>
<feature type="compositionally biased region" description="Basic and acidic residues" evidence="1">
    <location>
        <begin position="179"/>
        <end position="193"/>
    </location>
</feature>
<dbReference type="Proteomes" id="UP000007015">
    <property type="component" value="Chromosome 7"/>
</dbReference>
<proteinExistence type="predicted"/>
<dbReference type="Gramene" id="BGIOSGA025180-TA">
    <property type="protein sequence ID" value="BGIOSGA025180-PA"/>
    <property type="gene ID" value="BGIOSGA025180"/>
</dbReference>
<feature type="compositionally biased region" description="Low complexity" evidence="1">
    <location>
        <begin position="49"/>
        <end position="60"/>
    </location>
</feature>
<feature type="compositionally biased region" description="Basic residues" evidence="1">
    <location>
        <begin position="75"/>
        <end position="84"/>
    </location>
</feature>
<evidence type="ECO:0000256" key="1">
    <source>
        <dbReference type="SAM" id="MobiDB-lite"/>
    </source>
</evidence>
<dbReference type="AlphaFoldDB" id="B8B7E1"/>
<gene>
    <name evidence="2" type="ORF">OsI_24959</name>
</gene>
<feature type="compositionally biased region" description="Polar residues" evidence="1">
    <location>
        <begin position="129"/>
        <end position="148"/>
    </location>
</feature>
<reference evidence="2 3" key="1">
    <citation type="journal article" date="2005" name="PLoS Biol.">
        <title>The genomes of Oryza sativa: a history of duplications.</title>
        <authorList>
            <person name="Yu J."/>
            <person name="Wang J."/>
            <person name="Lin W."/>
            <person name="Li S."/>
            <person name="Li H."/>
            <person name="Zhou J."/>
            <person name="Ni P."/>
            <person name="Dong W."/>
            <person name="Hu S."/>
            <person name="Zeng C."/>
            <person name="Zhang J."/>
            <person name="Zhang Y."/>
            <person name="Li R."/>
            <person name="Xu Z."/>
            <person name="Li S."/>
            <person name="Li X."/>
            <person name="Zheng H."/>
            <person name="Cong L."/>
            <person name="Lin L."/>
            <person name="Yin J."/>
            <person name="Geng J."/>
            <person name="Li G."/>
            <person name="Shi J."/>
            <person name="Liu J."/>
            <person name="Lv H."/>
            <person name="Li J."/>
            <person name="Wang J."/>
            <person name="Deng Y."/>
            <person name="Ran L."/>
            <person name="Shi X."/>
            <person name="Wang X."/>
            <person name="Wu Q."/>
            <person name="Li C."/>
            <person name="Ren X."/>
            <person name="Wang J."/>
            <person name="Wang X."/>
            <person name="Li D."/>
            <person name="Liu D."/>
            <person name="Zhang X."/>
            <person name="Ji Z."/>
            <person name="Zhao W."/>
            <person name="Sun Y."/>
            <person name="Zhang Z."/>
            <person name="Bao J."/>
            <person name="Han Y."/>
            <person name="Dong L."/>
            <person name="Ji J."/>
            <person name="Chen P."/>
            <person name="Wu S."/>
            <person name="Liu J."/>
            <person name="Xiao Y."/>
            <person name="Bu D."/>
            <person name="Tan J."/>
            <person name="Yang L."/>
            <person name="Ye C."/>
            <person name="Zhang J."/>
            <person name="Xu J."/>
            <person name="Zhou Y."/>
            <person name="Yu Y."/>
            <person name="Zhang B."/>
            <person name="Zhuang S."/>
            <person name="Wei H."/>
            <person name="Liu B."/>
            <person name="Lei M."/>
            <person name="Yu H."/>
            <person name="Li Y."/>
            <person name="Xu H."/>
            <person name="Wei S."/>
            <person name="He X."/>
            <person name="Fang L."/>
            <person name="Zhang Z."/>
            <person name="Zhang Y."/>
            <person name="Huang X."/>
            <person name="Su Z."/>
            <person name="Tong W."/>
            <person name="Li J."/>
            <person name="Tong Z."/>
            <person name="Li S."/>
            <person name="Ye J."/>
            <person name="Wang L."/>
            <person name="Fang L."/>
            <person name="Lei T."/>
            <person name="Chen C."/>
            <person name="Chen H."/>
            <person name="Xu Z."/>
            <person name="Li H."/>
            <person name="Huang H."/>
            <person name="Zhang F."/>
            <person name="Xu H."/>
            <person name="Li N."/>
            <person name="Zhao C."/>
            <person name="Li S."/>
            <person name="Dong L."/>
            <person name="Huang Y."/>
            <person name="Li L."/>
            <person name="Xi Y."/>
            <person name="Qi Q."/>
            <person name="Li W."/>
            <person name="Zhang B."/>
            <person name="Hu W."/>
            <person name="Zhang Y."/>
            <person name="Tian X."/>
            <person name="Jiao Y."/>
            <person name="Liang X."/>
            <person name="Jin J."/>
            <person name="Gao L."/>
            <person name="Zheng W."/>
            <person name="Hao B."/>
            <person name="Liu S."/>
            <person name="Wang W."/>
            <person name="Yuan L."/>
            <person name="Cao M."/>
            <person name="McDermott J."/>
            <person name="Samudrala R."/>
            <person name="Wang J."/>
            <person name="Wong G.K."/>
            <person name="Yang H."/>
        </authorList>
    </citation>
    <scope>NUCLEOTIDE SEQUENCE [LARGE SCALE GENOMIC DNA]</scope>
    <source>
        <strain evidence="3">cv. 93-11</strain>
    </source>
</reference>
<dbReference type="EMBL" id="CM000132">
    <property type="protein sequence ID" value="EEC81545.1"/>
    <property type="molecule type" value="Genomic_DNA"/>
</dbReference>
<sequence>MHGYRAGPGRMQPSPRPTSSQPIRPSRARPTLRHAPDSSVVTPPTRHSAQPLARPPAAQGAAAALPLPYLAVAGSRRHAARPQRHTPLPWAAAVGPGEPPASTPPPAPKDPNPNSAAGKRAAGGGPATPSWSSPTKTTAARTEQSSYMGDTDETVACEINHTQSQDTETGVSTTGVVDASKDKEEQQQSKDGEKADEES</sequence>
<feature type="compositionally biased region" description="Pro residues" evidence="1">
    <location>
        <begin position="97"/>
        <end position="111"/>
    </location>
</feature>
<feature type="compositionally biased region" description="Polar residues" evidence="1">
    <location>
        <begin position="160"/>
        <end position="175"/>
    </location>
</feature>
<protein>
    <submittedName>
        <fullName evidence="2">Uncharacterized protein</fullName>
    </submittedName>
</protein>
<evidence type="ECO:0000313" key="2">
    <source>
        <dbReference type="EMBL" id="EEC81545.1"/>
    </source>
</evidence>
<organism evidence="2 3">
    <name type="scientific">Oryza sativa subsp. indica</name>
    <name type="common">Rice</name>
    <dbReference type="NCBI Taxonomy" id="39946"/>
    <lineage>
        <taxon>Eukaryota</taxon>
        <taxon>Viridiplantae</taxon>
        <taxon>Streptophyta</taxon>
        <taxon>Embryophyta</taxon>
        <taxon>Tracheophyta</taxon>
        <taxon>Spermatophyta</taxon>
        <taxon>Magnoliopsida</taxon>
        <taxon>Liliopsida</taxon>
        <taxon>Poales</taxon>
        <taxon>Poaceae</taxon>
        <taxon>BOP clade</taxon>
        <taxon>Oryzoideae</taxon>
        <taxon>Oryzeae</taxon>
        <taxon>Oryzinae</taxon>
        <taxon>Oryza</taxon>
        <taxon>Oryza sativa</taxon>
    </lineage>
</organism>
<keyword evidence="3" id="KW-1185">Reference proteome</keyword>
<name>B8B7E1_ORYSI</name>
<feature type="region of interest" description="Disordered" evidence="1">
    <location>
        <begin position="1"/>
        <end position="60"/>
    </location>
</feature>
<evidence type="ECO:0000313" key="3">
    <source>
        <dbReference type="Proteomes" id="UP000007015"/>
    </source>
</evidence>
<feature type="compositionally biased region" description="Polar residues" evidence="1">
    <location>
        <begin position="39"/>
        <end position="48"/>
    </location>
</feature>
<accession>B8B7E1</accession>
<feature type="region of interest" description="Disordered" evidence="1">
    <location>
        <begin position="75"/>
        <end position="199"/>
    </location>
</feature>